<keyword evidence="2" id="KW-1185">Reference proteome</keyword>
<evidence type="ECO:0000313" key="1">
    <source>
        <dbReference type="EMBL" id="CAJ16517.1"/>
    </source>
</evidence>
<protein>
    <submittedName>
        <fullName evidence="1">Uncharacterized protein</fullName>
    </submittedName>
</protein>
<dbReference type="Proteomes" id="UP000008524">
    <property type="component" value="Chromosome 1"/>
</dbReference>
<proteinExistence type="predicted"/>
<dbReference type="EMBL" id="AL929603">
    <property type="protein sequence ID" value="CAJ16517.1"/>
    <property type="molecule type" value="Genomic_DNA"/>
</dbReference>
<accession>Q4GYR7</accession>
<dbReference type="PaxDb" id="5691-CAJ16517"/>
<dbReference type="GeneID" id="36373215"/>
<evidence type="ECO:0000313" key="2">
    <source>
        <dbReference type="Proteomes" id="UP000008524"/>
    </source>
</evidence>
<dbReference type="AlphaFoldDB" id="Q4GYR7"/>
<dbReference type="KEGG" id="tbr:TB927.1.3060"/>
<reference evidence="2" key="2">
    <citation type="journal article" date="2005" name="Science">
        <title>The genome of the African trypanosome Trypanosoma brucei.</title>
        <authorList>
            <person name="Berriman M."/>
            <person name="Ghedin E."/>
            <person name="Hertz-Fowler C."/>
            <person name="Blandin G."/>
            <person name="Renauld H."/>
            <person name="Bartholomeu D.C."/>
            <person name="Lennard N.J."/>
            <person name="Caler E."/>
            <person name="Hamlin N.E."/>
            <person name="Haas B."/>
            <person name="Bohme U."/>
            <person name="Hannick L."/>
            <person name="Aslett M.A."/>
            <person name="Shallom J."/>
            <person name="Marcello L."/>
            <person name="Hou L."/>
            <person name="Wickstead B."/>
            <person name="Alsmark U.C."/>
            <person name="Arrowsmith C."/>
            <person name="Atkin R.J."/>
            <person name="Barron A.J."/>
            <person name="Bringaud F."/>
            <person name="Brooks K."/>
            <person name="Carrington M."/>
            <person name="Cherevach I."/>
            <person name="Chillingworth T.J."/>
            <person name="Churcher C."/>
            <person name="Clark L.N."/>
            <person name="Corton C.H."/>
            <person name="Cronin A."/>
            <person name="Davies R.M."/>
            <person name="Doggett J."/>
            <person name="Djikeng A."/>
            <person name="Feldblyum T."/>
            <person name="Field M.C."/>
            <person name="Fraser A."/>
            <person name="Goodhead I."/>
            <person name="Hance Z."/>
            <person name="Harper D."/>
            <person name="Harris B.R."/>
            <person name="Hauser H."/>
            <person name="Hostetler J."/>
            <person name="Ivens A."/>
            <person name="Jagels K."/>
            <person name="Johnson D."/>
            <person name="Johnson J."/>
            <person name="Jones K."/>
            <person name="Kerhornou A.X."/>
            <person name="Koo H."/>
            <person name="Larke N."/>
            <person name="Landfear S."/>
            <person name="Larkin C."/>
            <person name="Leech V."/>
            <person name="Line A."/>
            <person name="Lord A."/>
            <person name="Macleod A."/>
            <person name="Mooney P.J."/>
            <person name="Moule S."/>
            <person name="Martin D.M."/>
            <person name="Morgan G.W."/>
            <person name="Mungall K."/>
            <person name="Norbertczak H."/>
            <person name="Ormond D."/>
            <person name="Pai G."/>
            <person name="Peacock C.S."/>
            <person name="Peterson J."/>
            <person name="Quail M.A."/>
            <person name="Rabbinowitsch E."/>
            <person name="Rajandream M.A."/>
            <person name="Reitter C."/>
            <person name="Salzberg S.L."/>
            <person name="Sanders M."/>
            <person name="Schobel S."/>
            <person name="Sharp S."/>
            <person name="Simmonds M."/>
            <person name="Simpson A.J."/>
            <person name="Tallon L."/>
            <person name="Turner C.M."/>
            <person name="Tait A."/>
            <person name="Tivey A.R."/>
            <person name="Van Aken S."/>
            <person name="Walker D."/>
            <person name="Wanless D."/>
            <person name="Wang S."/>
            <person name="White B."/>
            <person name="White O."/>
            <person name="Whitehead S."/>
            <person name="Woodward J."/>
            <person name="Wortman J."/>
            <person name="Adams M.D."/>
            <person name="Embley T.M."/>
            <person name="Gull K."/>
            <person name="Ullu E."/>
            <person name="Barry J.D."/>
            <person name="Fairlamb A.H."/>
            <person name="Opperdoes F."/>
            <person name="Barrell B.G."/>
            <person name="Donelson J.E."/>
            <person name="Hall N."/>
            <person name="Fraser C.M."/>
            <person name="Melville S.E."/>
            <person name="El-Sayed N.M."/>
        </authorList>
    </citation>
    <scope>NUCLEOTIDE SEQUENCE [LARGE SCALE GENOMIC DNA]</scope>
    <source>
        <strain evidence="2">927/4 GUTat10.1</strain>
    </source>
</reference>
<sequence length="37" mass="4262">MMRLCLCLVSAATTREGKERHLRRLSHVITTALLPRQ</sequence>
<dbReference type="InParanoid" id="Q4GYR7"/>
<organism evidence="1 2">
    <name type="scientific">Trypanosoma brucei brucei (strain 927/4 GUTat10.1)</name>
    <dbReference type="NCBI Taxonomy" id="185431"/>
    <lineage>
        <taxon>Eukaryota</taxon>
        <taxon>Discoba</taxon>
        <taxon>Euglenozoa</taxon>
        <taxon>Kinetoplastea</taxon>
        <taxon>Metakinetoplastina</taxon>
        <taxon>Trypanosomatida</taxon>
        <taxon>Trypanosomatidae</taxon>
        <taxon>Trypanosoma</taxon>
    </lineage>
</organism>
<reference evidence="1 2" key="1">
    <citation type="journal article" date="2003" name="Nucleic Acids Res.">
        <title>The DNA sequence of chromosome I of an African trypanosome: gene content, chromosome organisation, recombination and polymorphism.</title>
        <authorList>
            <person name="Hall N."/>
            <person name="Berriman M."/>
            <person name="Lennard N.J."/>
            <person name="Harris B.R."/>
            <person name="Hertz-Fowler C."/>
            <person name="Bart-Delabesse E.N."/>
            <person name="Gerrare C.S."/>
            <person name="Atkin R.J."/>
            <person name="Barron A.J."/>
            <person name="Bowman S."/>
            <person name="Bray-Allen S.P."/>
            <person name="Bringaud F."/>
            <person name="Clark L.N."/>
            <person name="Corton C.H."/>
            <person name="Cronin A."/>
            <person name="Davies R."/>
            <person name="Doggett J."/>
            <person name="Fraser A."/>
            <person name="Gruter E."/>
            <person name="Hall S."/>
            <person name="Harper A.D."/>
            <person name="Kay M.P."/>
            <person name="Leech V."/>
            <person name="Mayes R."/>
            <person name="Price C."/>
            <person name="Quail M.A."/>
            <person name="Rabbinowitch E."/>
            <person name="Reitter C."/>
            <person name="Rutherford K."/>
            <person name="Sasse J."/>
            <person name="Sharp S."/>
            <person name="Shownkeen R."/>
            <person name="Macleod A."/>
            <person name="Taylor S."/>
            <person name="Tweedie A."/>
            <person name="Turner C.M.R."/>
            <person name="Tait A."/>
            <person name="Gull K."/>
            <person name="Barrell B."/>
            <person name="Melville S.E."/>
        </authorList>
    </citation>
    <scope>NUCLEOTIDE SEQUENCE [LARGE SCALE GENOMIC DNA]</scope>
    <source>
        <strain evidence="1 2">927/4 GUTat10.1</strain>
    </source>
</reference>
<name>Q4GYR7_TRYB2</name>
<gene>
    <name evidence="1" type="ORF">TB927.1.3060</name>
</gene>
<dbReference type="RefSeq" id="XP_024498405.1">
    <property type="nucleotide sequence ID" value="XM_024642681.1"/>
</dbReference>